<dbReference type="InterPro" id="IPR037171">
    <property type="entry name" value="NagB/RpiA_transferase-like"/>
</dbReference>
<dbReference type="InterPro" id="IPR015797">
    <property type="entry name" value="NUDIX_hydrolase-like_dom_sf"/>
</dbReference>
<dbReference type="Pfam" id="PF01008">
    <property type="entry name" value="IF-2B"/>
    <property type="match status" value="1"/>
</dbReference>
<dbReference type="InterPro" id="IPR000086">
    <property type="entry name" value="NUDIX_hydrolase_dom"/>
</dbReference>
<dbReference type="EMBL" id="CAJVRM010000162">
    <property type="protein sequence ID" value="CAG8976096.1"/>
    <property type="molecule type" value="Genomic_DNA"/>
</dbReference>
<dbReference type="InterPro" id="IPR042529">
    <property type="entry name" value="IF_2B-like_C"/>
</dbReference>
<evidence type="ECO:0000313" key="5">
    <source>
        <dbReference type="Proteomes" id="UP000701801"/>
    </source>
</evidence>
<accession>A0A9N9Q6Z5</accession>
<evidence type="ECO:0000256" key="2">
    <source>
        <dbReference type="RuleBase" id="RU003814"/>
    </source>
</evidence>
<dbReference type="GO" id="GO:0019509">
    <property type="term" value="P:L-methionine salvage from methylthioadenosine"/>
    <property type="evidence" value="ECO:0007669"/>
    <property type="project" value="TreeGrafter"/>
</dbReference>
<gene>
    <name evidence="4" type="ORF">HYALB_00002374</name>
</gene>
<dbReference type="SUPFAM" id="SSF100950">
    <property type="entry name" value="NagB/RpiA/CoA transferase-like"/>
    <property type="match status" value="1"/>
</dbReference>
<name>A0A9N9Q6Z5_9HELO</name>
<proteinExistence type="inferred from homology"/>
<sequence length="551" mass="61704">MRSLPVNLISRLGVHQARLIHENMSSNLRQRAVVSSFICTPPQTPTGLTFALFKRSEEIRTYPPLIRNNVMTRTSGKWAVCSGSIDATDTSPENAAKREILEETSLSDEDIFLLRRGKPFSLIDENLKTQWTIHPFAWQRKAHSKPIKLDWEHTEYRFIKPEELATLDHVPQLEIGLRRVLVSPDLERSLSVLKNDHESGAQALAIKALELFLENVNSDELSNITSPLEFWKEIRWRAWHLAKNGRPSMGAAIEASMFRSLDAVRKKLDDPGLRLKDGSESDLRNLKKILETTLSERISTLQHTLSNLSDSFEKFIEKDQEDYEGGAPKTTNIVTLSASGTVTAALSKLIPTHTKSGREIKLTILESRPKFEGVRVVNTLIKSFDSDPEIMKNFKVDIVSDASIASALEDAHFLLLGADKVLPDGSVSNKIGSLTAALVAKKEPESKCKVLALYQSDKITDSSFEGGHLKIETNDPSELMESWPSKCTEDIVGAQKAGWQVEAKNRYFEWVPKALVDAHITERGLLSQDDIGRIGNETRVLEEELFQDLSG</sequence>
<dbReference type="AlphaFoldDB" id="A0A9N9Q6Z5"/>
<dbReference type="SUPFAM" id="SSF55811">
    <property type="entry name" value="Nudix"/>
    <property type="match status" value="1"/>
</dbReference>
<reference evidence="4" key="1">
    <citation type="submission" date="2021-07" db="EMBL/GenBank/DDBJ databases">
        <authorList>
            <person name="Durling M."/>
        </authorList>
    </citation>
    <scope>NUCLEOTIDE SEQUENCE</scope>
</reference>
<comment type="similarity">
    <text evidence="1 2">Belongs to the eIF-2B alpha/beta/delta subunits family.</text>
</comment>
<comment type="caution">
    <text evidence="4">The sequence shown here is derived from an EMBL/GenBank/DDBJ whole genome shotgun (WGS) entry which is preliminary data.</text>
</comment>
<dbReference type="Gene3D" id="3.90.79.10">
    <property type="entry name" value="Nucleoside Triphosphate Pyrophosphohydrolase"/>
    <property type="match status" value="1"/>
</dbReference>
<dbReference type="Pfam" id="PF00293">
    <property type="entry name" value="NUDIX"/>
    <property type="match status" value="1"/>
</dbReference>
<evidence type="ECO:0000313" key="4">
    <source>
        <dbReference type="EMBL" id="CAG8976096.1"/>
    </source>
</evidence>
<keyword evidence="5" id="KW-1185">Reference proteome</keyword>
<dbReference type="PROSITE" id="PS51462">
    <property type="entry name" value="NUDIX"/>
    <property type="match status" value="1"/>
</dbReference>
<feature type="domain" description="Nudix hydrolase" evidence="3">
    <location>
        <begin position="29"/>
        <end position="181"/>
    </location>
</feature>
<evidence type="ECO:0000259" key="3">
    <source>
        <dbReference type="PROSITE" id="PS51462"/>
    </source>
</evidence>
<dbReference type="OrthoDB" id="206213at2759"/>
<dbReference type="InterPro" id="IPR000649">
    <property type="entry name" value="IF-2B-related"/>
</dbReference>
<organism evidence="4 5">
    <name type="scientific">Hymenoscyphus albidus</name>
    <dbReference type="NCBI Taxonomy" id="595503"/>
    <lineage>
        <taxon>Eukaryota</taxon>
        <taxon>Fungi</taxon>
        <taxon>Dikarya</taxon>
        <taxon>Ascomycota</taxon>
        <taxon>Pezizomycotina</taxon>
        <taxon>Leotiomycetes</taxon>
        <taxon>Helotiales</taxon>
        <taxon>Helotiaceae</taxon>
        <taxon>Hymenoscyphus</taxon>
    </lineage>
</organism>
<protein>
    <recommendedName>
        <fullName evidence="3">Nudix hydrolase domain-containing protein</fullName>
    </recommendedName>
</protein>
<evidence type="ECO:0000256" key="1">
    <source>
        <dbReference type="ARBA" id="ARBA00007251"/>
    </source>
</evidence>
<dbReference type="GO" id="GO:0046523">
    <property type="term" value="F:S-methyl-5-thioribose-1-phosphate isomerase activity"/>
    <property type="evidence" value="ECO:0007669"/>
    <property type="project" value="TreeGrafter"/>
</dbReference>
<dbReference type="PANTHER" id="PTHR43475:SF3">
    <property type="entry name" value="TRANSLATION INITIATION FACTOR EIF-2B SUBUNIT FAMILY PROTEIN (AFU_ORTHOLOGUE AFUA_2G14290)"/>
    <property type="match status" value="1"/>
</dbReference>
<dbReference type="Proteomes" id="UP000701801">
    <property type="component" value="Unassembled WGS sequence"/>
</dbReference>
<dbReference type="Gene3D" id="3.40.50.10470">
    <property type="entry name" value="Translation initiation factor eif-2b, domain 2"/>
    <property type="match status" value="1"/>
</dbReference>
<dbReference type="PANTHER" id="PTHR43475">
    <property type="entry name" value="METHYLTHIORIBOSE-1-PHOSPHATE ISOMERASE"/>
    <property type="match status" value="1"/>
</dbReference>